<dbReference type="EMBL" id="JAYKBV010000051">
    <property type="protein sequence ID" value="MEB3041974.1"/>
    <property type="molecule type" value="Genomic_DNA"/>
</dbReference>
<proteinExistence type="predicted"/>
<dbReference type="Pfam" id="PF25023">
    <property type="entry name" value="TEN_YD-shell"/>
    <property type="match status" value="1"/>
</dbReference>
<feature type="domain" description="Teneurin-like YD-shell" evidence="3">
    <location>
        <begin position="499"/>
        <end position="599"/>
    </location>
</feature>
<evidence type="ECO:0000259" key="3">
    <source>
        <dbReference type="Pfam" id="PF25023"/>
    </source>
</evidence>
<evidence type="ECO:0000259" key="2">
    <source>
        <dbReference type="Pfam" id="PF20148"/>
    </source>
</evidence>
<dbReference type="InterPro" id="IPR056823">
    <property type="entry name" value="TEN-like_YD-shell"/>
</dbReference>
<organism evidence="4 5">
    <name type="scientific">Capnocytophaga gingivalis</name>
    <dbReference type="NCBI Taxonomy" id="1017"/>
    <lineage>
        <taxon>Bacteria</taxon>
        <taxon>Pseudomonadati</taxon>
        <taxon>Bacteroidota</taxon>
        <taxon>Flavobacteriia</taxon>
        <taxon>Flavobacteriales</taxon>
        <taxon>Flavobacteriaceae</taxon>
        <taxon>Capnocytophaga</taxon>
    </lineage>
</organism>
<dbReference type="CDD" id="cd14740">
    <property type="entry name" value="PAAR_4"/>
    <property type="match status" value="1"/>
</dbReference>
<name>A0ABU5YDE3_9FLAO</name>
<evidence type="ECO:0000313" key="4">
    <source>
        <dbReference type="EMBL" id="MEB3041974.1"/>
    </source>
</evidence>
<keyword evidence="1" id="KW-0677">Repeat</keyword>
<sequence length="653" mass="71959">ADAGSTDQALQGAQENLLQSSEAVVGAVNALKGLADGSVSPIEAALDIKTAIDVVQGLSRQLSESLIMPLMTHLAAFKGEAFLPVAKQLDPVMGIDVHFVTVPPGTPVPLPHPYISVLFRTKDWVSCMVNMVKAEAMSAVQEAQPNANELHTEAEQAAQAKTDKLINQADGLVSTALGKAGLSATVLIGGVLPRAITGTPSRVIPHIPMGAGFHPSFDTTIAKDNGKVYLGSLFVTADGDPMAGMMHLNYDCWDIGIVDLFKSQRNSTKKSPDPENPKTELFVPSGSILPIPWSRPVLVNTIPTPINPLAIGDRLFKAGLGKLKLGQRFRKLAEKGISKLPFSCATKTKLSKHFGTGQSHPVEVAEGYFYTDNEDFSLSGVIPLVWERTWYSYSPYEGPLGYGWHHSYDMAIGFDWEARVATIRMNDGRGVDIELPNSPDKPTFHRLEKLYLCVDESGRYYVKDTSGLCYYFTETAYPMKGSERKQQLLEKIVDRNGHQIQLSYKANGALTQLIDSAERTLTFETDNEGRITTIYAPHPKRENECFAIAQYSYSEEGDLLTHTDALGQPMHFAYQNHLMVKEIWRNGTVWTFTYDGKGTGAKCVEVRGTDDLLHYTFDYSDPHCTLVRDSLGYTKSFYHHNGRVIKYVDPEKG</sequence>
<feature type="domain" description="DUF6531" evidence="2">
    <location>
        <begin position="360"/>
        <end position="431"/>
    </location>
</feature>
<feature type="non-terminal residue" evidence="4">
    <location>
        <position position="1"/>
    </location>
</feature>
<dbReference type="RefSeq" id="WP_323980422.1">
    <property type="nucleotide sequence ID" value="NZ_JAYKBV010000051.1"/>
</dbReference>
<gene>
    <name evidence="4" type="ORF">VJJ49_14960</name>
</gene>
<comment type="caution">
    <text evidence="4">The sequence shown here is derived from an EMBL/GenBank/DDBJ whole genome shotgun (WGS) entry which is preliminary data.</text>
</comment>
<accession>A0ABU5YDE3</accession>
<reference evidence="4 5" key="1">
    <citation type="submission" date="2023-12" db="EMBL/GenBank/DDBJ databases">
        <title>Genomic sequences of Capnocytophaga and Parvimonas strains.</title>
        <authorList>
            <person name="Watt R.M."/>
            <person name="Wang M."/>
            <person name="Yang T."/>
            <person name="Tong W.M."/>
        </authorList>
    </citation>
    <scope>NUCLEOTIDE SEQUENCE [LARGE SCALE GENOMIC DNA]</scope>
    <source>
        <strain evidence="4 5">CCUG 13156</strain>
    </source>
</reference>
<dbReference type="InterPro" id="IPR045351">
    <property type="entry name" value="DUF6531"/>
</dbReference>
<evidence type="ECO:0000256" key="1">
    <source>
        <dbReference type="ARBA" id="ARBA00022737"/>
    </source>
</evidence>
<dbReference type="Pfam" id="PF20148">
    <property type="entry name" value="DUF6531"/>
    <property type="match status" value="1"/>
</dbReference>
<protein>
    <submittedName>
        <fullName evidence="4">DUF6531 domain-containing protein</fullName>
    </submittedName>
</protein>
<dbReference type="Gene3D" id="2.180.10.10">
    <property type="entry name" value="RHS repeat-associated core"/>
    <property type="match status" value="1"/>
</dbReference>
<dbReference type="Proteomes" id="UP001324270">
    <property type="component" value="Unassembled WGS sequence"/>
</dbReference>
<keyword evidence="5" id="KW-1185">Reference proteome</keyword>
<feature type="non-terminal residue" evidence="4">
    <location>
        <position position="653"/>
    </location>
</feature>
<evidence type="ECO:0000313" key="5">
    <source>
        <dbReference type="Proteomes" id="UP001324270"/>
    </source>
</evidence>